<reference evidence="9" key="1">
    <citation type="submission" date="2019-11" db="EMBL/GenBank/DDBJ databases">
        <title>Description of new Acetobacter species.</title>
        <authorList>
            <person name="Cleenwerck I."/>
            <person name="Sombolestani A.S."/>
        </authorList>
    </citation>
    <scope>NUCLEOTIDE SEQUENCE</scope>
    <source>
        <strain evidence="9">LMG 1626</strain>
    </source>
</reference>
<comment type="subcellular location">
    <subcellularLocation>
        <location evidence="1">Membrane</location>
        <topology evidence="1">Multi-pass membrane protein</topology>
    </subcellularLocation>
</comment>
<evidence type="ECO:0000256" key="1">
    <source>
        <dbReference type="ARBA" id="ARBA00004141"/>
    </source>
</evidence>
<dbReference type="GO" id="GO:0022857">
    <property type="term" value="F:transmembrane transporter activity"/>
    <property type="evidence" value="ECO:0007669"/>
    <property type="project" value="InterPro"/>
</dbReference>
<evidence type="ECO:0000256" key="8">
    <source>
        <dbReference type="SAM" id="Phobius"/>
    </source>
</evidence>
<organism evidence="9 10">
    <name type="scientific">Acetobacter estunensis</name>
    <dbReference type="NCBI Taxonomy" id="104097"/>
    <lineage>
        <taxon>Bacteria</taxon>
        <taxon>Pseudomonadati</taxon>
        <taxon>Pseudomonadota</taxon>
        <taxon>Alphaproteobacteria</taxon>
        <taxon>Acetobacterales</taxon>
        <taxon>Acetobacteraceae</taxon>
        <taxon>Acetobacter</taxon>
    </lineage>
</organism>
<dbReference type="InterPro" id="IPR026030">
    <property type="entry name" value="Pur-cyt_permease_Fcy2/21/22"/>
</dbReference>
<dbReference type="EMBL" id="WOTH01000006">
    <property type="protein sequence ID" value="NHO53251.1"/>
    <property type="molecule type" value="Genomic_DNA"/>
</dbReference>
<gene>
    <name evidence="9" type="ORF">GOB87_04655</name>
</gene>
<feature type="transmembrane region" description="Helical" evidence="8">
    <location>
        <begin position="285"/>
        <end position="310"/>
    </location>
</feature>
<dbReference type="GO" id="GO:0005886">
    <property type="term" value="C:plasma membrane"/>
    <property type="evidence" value="ECO:0007669"/>
    <property type="project" value="TreeGrafter"/>
</dbReference>
<feature type="transmembrane region" description="Helical" evidence="8">
    <location>
        <begin position="203"/>
        <end position="222"/>
    </location>
</feature>
<keyword evidence="6 7" id="KW-0472">Membrane</keyword>
<keyword evidence="5 8" id="KW-1133">Transmembrane helix</keyword>
<feature type="transmembrane region" description="Helical" evidence="8">
    <location>
        <begin position="170"/>
        <end position="191"/>
    </location>
</feature>
<feature type="transmembrane region" description="Helical" evidence="8">
    <location>
        <begin position="42"/>
        <end position="60"/>
    </location>
</feature>
<dbReference type="Proteomes" id="UP000597459">
    <property type="component" value="Unassembled WGS sequence"/>
</dbReference>
<evidence type="ECO:0000256" key="2">
    <source>
        <dbReference type="ARBA" id="ARBA00008974"/>
    </source>
</evidence>
<evidence type="ECO:0000313" key="10">
    <source>
        <dbReference type="Proteomes" id="UP000597459"/>
    </source>
</evidence>
<feature type="transmembrane region" description="Helical" evidence="8">
    <location>
        <begin position="140"/>
        <end position="163"/>
    </location>
</feature>
<feature type="transmembrane region" description="Helical" evidence="8">
    <location>
        <begin position="404"/>
        <end position="424"/>
    </location>
</feature>
<evidence type="ECO:0000256" key="3">
    <source>
        <dbReference type="ARBA" id="ARBA00022448"/>
    </source>
</evidence>
<keyword evidence="10" id="KW-1185">Reference proteome</keyword>
<evidence type="ECO:0000256" key="6">
    <source>
        <dbReference type="ARBA" id="ARBA00023136"/>
    </source>
</evidence>
<proteinExistence type="inferred from homology"/>
<dbReference type="Pfam" id="PF02133">
    <property type="entry name" value="Transp_cyt_pur"/>
    <property type="match status" value="1"/>
</dbReference>
<feature type="transmembrane region" description="Helical" evidence="8">
    <location>
        <begin position="243"/>
        <end position="265"/>
    </location>
</feature>
<name>A0A967B717_9PROT</name>
<feature type="transmembrane region" description="Helical" evidence="8">
    <location>
        <begin position="359"/>
        <end position="383"/>
    </location>
</feature>
<feature type="transmembrane region" description="Helical" evidence="8">
    <location>
        <begin position="66"/>
        <end position="86"/>
    </location>
</feature>
<feature type="transmembrane region" description="Helical" evidence="8">
    <location>
        <begin position="436"/>
        <end position="458"/>
    </location>
</feature>
<sequence length="496" mass="52935">MTTASAERDRSASLGLSSIEARSIDYVPESERHGRVADQGPFWFLGNFQFFTIAIGFVGPSMGLSLGYTALAAVIGILFGTLFMAFHASQGAELGLPQMIQSRAQFGYRGVTLVLLGTLVTFLGFNVVDVVLVSGGLHGIFGWNATVVGLVLTVTATLLAIYGHDWLHRIFKLCFIACLPLYTILTIAILTGHAGGTTPTLGGFSWVAFVGQIAASASYNITYAPYVSDYSRYLPRNTRPASIIMAVMFGASSSAIWLIILGAWLATRMGASDGLVALHDAGNAILPGFGALMALGSISAMIATMGLNAYSCMLTVLTGVDAFFPLRPTRSARIVTLVILAVAWTWISLLCPDNAIDLLFATLTIMLYLLVPWTAVNLVDYFLVRRGHYAITNLFIPGGIYGNWEWRGIAAYVLGFLATVPFFVLPGLYTGPIAKALGGVDIGWLVGLIVAGAAYALMSRSIDLQAEKAAIVQSEADLRTLPLHEALPEEMALPVG</sequence>
<protein>
    <submittedName>
        <fullName evidence="9">Allantoin permease</fullName>
    </submittedName>
</protein>
<dbReference type="Gene3D" id="1.10.4160.10">
    <property type="entry name" value="Hydantoin permease"/>
    <property type="match status" value="1"/>
</dbReference>
<comment type="caution">
    <text evidence="9">The sequence shown here is derived from an EMBL/GenBank/DDBJ whole genome shotgun (WGS) entry which is preliminary data.</text>
</comment>
<keyword evidence="4 8" id="KW-0812">Transmembrane</keyword>
<accession>A0A967B717</accession>
<dbReference type="AlphaFoldDB" id="A0A967B717"/>
<feature type="transmembrane region" description="Helical" evidence="8">
    <location>
        <begin position="106"/>
        <end position="128"/>
    </location>
</feature>
<evidence type="ECO:0000313" key="9">
    <source>
        <dbReference type="EMBL" id="NHO53251.1"/>
    </source>
</evidence>
<evidence type="ECO:0000256" key="7">
    <source>
        <dbReference type="PIRNR" id="PIRNR002744"/>
    </source>
</evidence>
<evidence type="ECO:0000256" key="4">
    <source>
        <dbReference type="ARBA" id="ARBA00022692"/>
    </source>
</evidence>
<feature type="transmembrane region" description="Helical" evidence="8">
    <location>
        <begin position="331"/>
        <end position="347"/>
    </location>
</feature>
<keyword evidence="3 7" id="KW-0813">Transport</keyword>
<dbReference type="PIRSF" id="PIRSF002744">
    <property type="entry name" value="Pur-cyt_permease"/>
    <property type="match status" value="1"/>
</dbReference>
<dbReference type="PANTHER" id="PTHR31806">
    <property type="entry name" value="PURINE-CYTOSINE PERMEASE FCY2-RELATED"/>
    <property type="match status" value="1"/>
</dbReference>
<dbReference type="InterPro" id="IPR001248">
    <property type="entry name" value="Pur-cyt_permease"/>
</dbReference>
<dbReference type="PANTHER" id="PTHR31806:SF1">
    <property type="entry name" value="PURINE-CYTOSINE PERMEASE FCY2-RELATED"/>
    <property type="match status" value="1"/>
</dbReference>
<evidence type="ECO:0000256" key="5">
    <source>
        <dbReference type="ARBA" id="ARBA00022989"/>
    </source>
</evidence>
<comment type="similarity">
    <text evidence="2 7">Belongs to the purine-cytosine permease (2.A.39) family.</text>
</comment>